<proteinExistence type="inferred from homology"/>
<keyword evidence="10" id="KW-1185">Reference proteome</keyword>
<keyword evidence="4 8" id="KW-0808">Transferase</keyword>
<comment type="similarity">
    <text evidence="2 8">Belongs to the glycosyltransferase 92 family.</text>
</comment>
<evidence type="ECO:0000256" key="8">
    <source>
        <dbReference type="RuleBase" id="RU366017"/>
    </source>
</evidence>
<dbReference type="GO" id="GO:0005737">
    <property type="term" value="C:cytoplasm"/>
    <property type="evidence" value="ECO:0007669"/>
    <property type="project" value="TreeGrafter"/>
</dbReference>
<dbReference type="InterPro" id="IPR008166">
    <property type="entry name" value="Glyco_transf_92"/>
</dbReference>
<dbReference type="Pfam" id="PF01697">
    <property type="entry name" value="Glyco_transf_92"/>
    <property type="match status" value="1"/>
</dbReference>
<reference evidence="9 10" key="1">
    <citation type="submission" date="2018-11" db="EMBL/GenBank/DDBJ databases">
        <authorList>
            <consortium name="Pathogen Informatics"/>
        </authorList>
    </citation>
    <scope>NUCLEOTIDE SEQUENCE [LARGE SCALE GENOMIC DNA]</scope>
</reference>
<evidence type="ECO:0000256" key="3">
    <source>
        <dbReference type="ARBA" id="ARBA00022676"/>
    </source>
</evidence>
<name>A0A3P7IEX7_STRVU</name>
<evidence type="ECO:0000256" key="7">
    <source>
        <dbReference type="ARBA" id="ARBA00023136"/>
    </source>
</evidence>
<organism evidence="9 10">
    <name type="scientific">Strongylus vulgaris</name>
    <name type="common">Blood worm</name>
    <dbReference type="NCBI Taxonomy" id="40348"/>
    <lineage>
        <taxon>Eukaryota</taxon>
        <taxon>Metazoa</taxon>
        <taxon>Ecdysozoa</taxon>
        <taxon>Nematoda</taxon>
        <taxon>Chromadorea</taxon>
        <taxon>Rhabditida</taxon>
        <taxon>Rhabditina</taxon>
        <taxon>Rhabditomorpha</taxon>
        <taxon>Strongyloidea</taxon>
        <taxon>Strongylidae</taxon>
        <taxon>Strongylus</taxon>
    </lineage>
</organism>
<keyword evidence="3 8" id="KW-0328">Glycosyltransferase</keyword>
<keyword evidence="7" id="KW-0472">Membrane</keyword>
<evidence type="ECO:0000256" key="1">
    <source>
        <dbReference type="ARBA" id="ARBA00004167"/>
    </source>
</evidence>
<evidence type="ECO:0000313" key="9">
    <source>
        <dbReference type="EMBL" id="VDM65279.1"/>
    </source>
</evidence>
<keyword evidence="5" id="KW-0812">Transmembrane</keyword>
<dbReference type="GO" id="GO:0016020">
    <property type="term" value="C:membrane"/>
    <property type="evidence" value="ECO:0007669"/>
    <property type="project" value="UniProtKB-SubCell"/>
</dbReference>
<dbReference type="GO" id="GO:0016757">
    <property type="term" value="F:glycosyltransferase activity"/>
    <property type="evidence" value="ECO:0007669"/>
    <property type="project" value="UniProtKB-UniRule"/>
</dbReference>
<gene>
    <name evidence="9" type="ORF">SVUK_LOCUS277</name>
</gene>
<dbReference type="Proteomes" id="UP000270094">
    <property type="component" value="Unassembled WGS sequence"/>
</dbReference>
<dbReference type="PANTHER" id="PTHR21461:SF40">
    <property type="entry name" value="GLYCOSYLTRANSFERASE FAMILY 92 PROTEIN"/>
    <property type="match status" value="1"/>
</dbReference>
<evidence type="ECO:0000256" key="2">
    <source>
        <dbReference type="ARBA" id="ARBA00007647"/>
    </source>
</evidence>
<evidence type="ECO:0000256" key="6">
    <source>
        <dbReference type="ARBA" id="ARBA00022989"/>
    </source>
</evidence>
<protein>
    <recommendedName>
        <fullName evidence="8">Glycosyltransferase family 92 protein</fullName>
        <ecNumber evidence="8">2.4.1.-</ecNumber>
    </recommendedName>
</protein>
<feature type="non-terminal residue" evidence="9">
    <location>
        <position position="1"/>
    </location>
</feature>
<evidence type="ECO:0000256" key="4">
    <source>
        <dbReference type="ARBA" id="ARBA00022679"/>
    </source>
</evidence>
<accession>A0A3P7IEX7</accession>
<dbReference type="PANTHER" id="PTHR21461">
    <property type="entry name" value="GLYCOSYLTRANSFERASE FAMILY 92 PROTEIN"/>
    <property type="match status" value="1"/>
</dbReference>
<keyword evidence="6" id="KW-1133">Transmembrane helix</keyword>
<evidence type="ECO:0000313" key="10">
    <source>
        <dbReference type="Proteomes" id="UP000270094"/>
    </source>
</evidence>
<sequence length="194" mass="23124">CNGFCIPEEYFLEDKPLSIKSAKASPVFRRSVYCRYFDKNWYELVPPVRSIVFPEFGVHCCRHPEAKYMSISVNIDDVVNFTTRLYFLELQLMPGLEPQYELSLCLAPLYDNETKWLLLAELFEHYKLQGVEHFYLYVKDIDNYSRKVLTIYAKFLFGEIMQCTLSCLLQRRTRQTRTKLAVCWFRSNLEIFLM</sequence>
<dbReference type="EC" id="2.4.1.-" evidence="8"/>
<comment type="subcellular location">
    <subcellularLocation>
        <location evidence="1">Membrane</location>
        <topology evidence="1">Single-pass membrane protein</topology>
    </subcellularLocation>
</comment>
<dbReference type="OrthoDB" id="5809514at2759"/>
<dbReference type="AlphaFoldDB" id="A0A3P7IEX7"/>
<dbReference type="EMBL" id="UYYB01000421">
    <property type="protein sequence ID" value="VDM65279.1"/>
    <property type="molecule type" value="Genomic_DNA"/>
</dbReference>
<evidence type="ECO:0000256" key="5">
    <source>
        <dbReference type="ARBA" id="ARBA00022692"/>
    </source>
</evidence>